<evidence type="ECO:0000256" key="6">
    <source>
        <dbReference type="ARBA" id="ARBA00038357"/>
    </source>
</evidence>
<protein>
    <recommendedName>
        <fullName evidence="8">Cytochrome b5 heme-binding domain-containing protein</fullName>
    </recommendedName>
</protein>
<keyword evidence="7" id="KW-0472">Membrane</keyword>
<organism evidence="9 10">
    <name type="scientific">Strigomonas culicis</name>
    <dbReference type="NCBI Taxonomy" id="28005"/>
    <lineage>
        <taxon>Eukaryota</taxon>
        <taxon>Discoba</taxon>
        <taxon>Euglenozoa</taxon>
        <taxon>Kinetoplastea</taxon>
        <taxon>Metakinetoplastina</taxon>
        <taxon>Trypanosomatida</taxon>
        <taxon>Trypanosomatidae</taxon>
        <taxon>Strigomonadinae</taxon>
        <taxon>Strigomonas</taxon>
    </lineage>
</organism>
<accession>S9W6C8</accession>
<evidence type="ECO:0000256" key="5">
    <source>
        <dbReference type="ARBA" id="ARBA00023004"/>
    </source>
</evidence>
<evidence type="ECO:0000313" key="9">
    <source>
        <dbReference type="EMBL" id="EPY34796.1"/>
    </source>
</evidence>
<dbReference type="Gene3D" id="3.10.120.10">
    <property type="entry name" value="Cytochrome b5-like heme/steroid binding domain"/>
    <property type="match status" value="1"/>
</dbReference>
<evidence type="ECO:0000256" key="3">
    <source>
        <dbReference type="ARBA" id="ARBA00022723"/>
    </source>
</evidence>
<feature type="domain" description="Cytochrome b5 heme-binding" evidence="8">
    <location>
        <begin position="84"/>
        <end position="177"/>
    </location>
</feature>
<dbReference type="InterPro" id="IPR001199">
    <property type="entry name" value="Cyt_B5-like_heme/steroid-bd"/>
</dbReference>
<keyword evidence="10" id="KW-1185">Reference proteome</keyword>
<keyword evidence="4" id="KW-0256">Endoplasmic reticulum</keyword>
<dbReference type="AlphaFoldDB" id="S9W6C8"/>
<dbReference type="SMART" id="SM01117">
    <property type="entry name" value="Cyt-b5"/>
    <property type="match status" value="1"/>
</dbReference>
<reference evidence="9 10" key="1">
    <citation type="journal article" date="2013" name="PLoS ONE">
        <title>Predicting the Proteins of Angomonas deanei, Strigomonas culicis and Their Respective Endosymbionts Reveals New Aspects of the Trypanosomatidae Family.</title>
        <authorList>
            <person name="Motta M.C."/>
            <person name="Martins A.C."/>
            <person name="de Souza S.S."/>
            <person name="Catta-Preta C.M."/>
            <person name="Silva R."/>
            <person name="Klein C.C."/>
            <person name="de Almeida L.G."/>
            <person name="de Lima Cunha O."/>
            <person name="Ciapina L.P."/>
            <person name="Brocchi M."/>
            <person name="Colabardini A.C."/>
            <person name="de Araujo Lima B."/>
            <person name="Machado C.R."/>
            <person name="de Almeida Soares C.M."/>
            <person name="Probst C.M."/>
            <person name="de Menezes C.B."/>
            <person name="Thompson C.E."/>
            <person name="Bartholomeu D.C."/>
            <person name="Gradia D.F."/>
            <person name="Pavoni D.P."/>
            <person name="Grisard E.C."/>
            <person name="Fantinatti-Garboggini F."/>
            <person name="Marchini F.K."/>
            <person name="Rodrigues-Luiz G.F."/>
            <person name="Wagner G."/>
            <person name="Goldman G.H."/>
            <person name="Fietto J.L."/>
            <person name="Elias M.C."/>
            <person name="Goldman M.H."/>
            <person name="Sagot M.F."/>
            <person name="Pereira M."/>
            <person name="Stoco P.H."/>
            <person name="de Mendonca-Neto R.P."/>
            <person name="Teixeira S.M."/>
            <person name="Maciel T.E."/>
            <person name="de Oliveira Mendes T.A."/>
            <person name="Urmenyi T.P."/>
            <person name="de Souza W."/>
            <person name="Schenkman S."/>
            <person name="de Vasconcelos A.T."/>
        </authorList>
    </citation>
    <scope>NUCLEOTIDE SEQUENCE [LARGE SCALE GENOMIC DNA]</scope>
</reference>
<evidence type="ECO:0000256" key="2">
    <source>
        <dbReference type="ARBA" id="ARBA00022617"/>
    </source>
</evidence>
<evidence type="ECO:0000256" key="1">
    <source>
        <dbReference type="ARBA" id="ARBA00004240"/>
    </source>
</evidence>
<dbReference type="GO" id="GO:0016020">
    <property type="term" value="C:membrane"/>
    <property type="evidence" value="ECO:0007669"/>
    <property type="project" value="TreeGrafter"/>
</dbReference>
<keyword evidence="3" id="KW-0479">Metal-binding</keyword>
<comment type="similarity">
    <text evidence="6">Belongs to the cytochrome b5 family. MAPR subfamily.</text>
</comment>
<evidence type="ECO:0000259" key="8">
    <source>
        <dbReference type="SMART" id="SM01117"/>
    </source>
</evidence>
<dbReference type="GO" id="GO:0005783">
    <property type="term" value="C:endoplasmic reticulum"/>
    <property type="evidence" value="ECO:0007669"/>
    <property type="project" value="UniProtKB-SubCell"/>
</dbReference>
<dbReference type="EMBL" id="ATMH01001306">
    <property type="protein sequence ID" value="EPY34796.1"/>
    <property type="molecule type" value="Genomic_DNA"/>
</dbReference>
<keyword evidence="7" id="KW-1133">Transmembrane helix</keyword>
<dbReference type="Pfam" id="PF00173">
    <property type="entry name" value="Cyt-b5"/>
    <property type="match status" value="1"/>
</dbReference>
<evidence type="ECO:0000256" key="4">
    <source>
        <dbReference type="ARBA" id="ARBA00022824"/>
    </source>
</evidence>
<evidence type="ECO:0000313" key="10">
    <source>
        <dbReference type="Proteomes" id="UP000015354"/>
    </source>
</evidence>
<keyword evidence="5" id="KW-0408">Iron</keyword>
<name>S9W6C8_9TRYP</name>
<proteinExistence type="inferred from homology"/>
<evidence type="ECO:0000256" key="7">
    <source>
        <dbReference type="SAM" id="Phobius"/>
    </source>
</evidence>
<dbReference type="OrthoDB" id="547796at2759"/>
<sequence>MSSDNAKKVTAAVVALSALGGLGYFLLEKKGYRQTVLTALQHSKAAALQKVDQLRGKKGAHGGAGHVHQRGTIRPVAKQPPRGFTKEELAEYDGVKKEQIFISLKRKVYEVAPHFYGPGQSYHVFAGKEASRCLAKSQLNDAEANKYWVDCNDEELETLNEYVDLFESKYPVVGWFVPDNSFYDIGK</sequence>
<dbReference type="GO" id="GO:0046872">
    <property type="term" value="F:metal ion binding"/>
    <property type="evidence" value="ECO:0007669"/>
    <property type="project" value="UniProtKB-KW"/>
</dbReference>
<keyword evidence="2" id="KW-0349">Heme</keyword>
<feature type="transmembrane region" description="Helical" evidence="7">
    <location>
        <begin position="6"/>
        <end position="27"/>
    </location>
</feature>
<keyword evidence="7" id="KW-0812">Transmembrane</keyword>
<dbReference type="InterPro" id="IPR036400">
    <property type="entry name" value="Cyt_B5-like_heme/steroid_sf"/>
</dbReference>
<dbReference type="PANTHER" id="PTHR10281:SF72">
    <property type="entry name" value="NEUDESIN"/>
    <property type="match status" value="1"/>
</dbReference>
<dbReference type="SUPFAM" id="SSF55856">
    <property type="entry name" value="Cytochrome b5-like heme/steroid binding domain"/>
    <property type="match status" value="1"/>
</dbReference>
<dbReference type="PANTHER" id="PTHR10281">
    <property type="entry name" value="MEMBRANE-ASSOCIATED PROGESTERONE RECEPTOR COMPONENT-RELATED"/>
    <property type="match status" value="1"/>
</dbReference>
<comment type="subcellular location">
    <subcellularLocation>
        <location evidence="1">Endoplasmic reticulum</location>
    </subcellularLocation>
</comment>
<gene>
    <name evidence="9" type="ORF">STCU_01306</name>
</gene>
<comment type="caution">
    <text evidence="9">The sequence shown here is derived from an EMBL/GenBank/DDBJ whole genome shotgun (WGS) entry which is preliminary data.</text>
</comment>
<dbReference type="InterPro" id="IPR050577">
    <property type="entry name" value="MAPR/NEUFC/NENF-like"/>
</dbReference>
<dbReference type="Proteomes" id="UP000015354">
    <property type="component" value="Unassembled WGS sequence"/>
</dbReference>